<feature type="domain" description="ASCH" evidence="1">
    <location>
        <begin position="16"/>
        <end position="132"/>
    </location>
</feature>
<dbReference type="Proteomes" id="UP000621436">
    <property type="component" value="Unassembled WGS sequence"/>
</dbReference>
<evidence type="ECO:0000313" key="3">
    <source>
        <dbReference type="Proteomes" id="UP000621436"/>
    </source>
</evidence>
<protein>
    <submittedName>
        <fullName evidence="2">ASCH domain-containing protein</fullName>
    </submittedName>
</protein>
<dbReference type="RefSeq" id="WP_270452931.1">
    <property type="nucleotide sequence ID" value="NZ_JADPIE010000002.1"/>
</dbReference>
<evidence type="ECO:0000313" key="2">
    <source>
        <dbReference type="EMBL" id="MBF8436148.1"/>
    </source>
</evidence>
<dbReference type="PANTHER" id="PTHR39203:SF1">
    <property type="entry name" value="CYTOPLASMIC PROTEIN"/>
    <property type="match status" value="1"/>
</dbReference>
<organism evidence="2 3">
    <name type="scientific">Halonatronomonas betaini</name>
    <dbReference type="NCBI Taxonomy" id="2778430"/>
    <lineage>
        <taxon>Bacteria</taxon>
        <taxon>Bacillati</taxon>
        <taxon>Bacillota</taxon>
        <taxon>Clostridia</taxon>
        <taxon>Halanaerobiales</taxon>
        <taxon>Halarsenatibacteraceae</taxon>
        <taxon>Halonatronomonas</taxon>
    </lineage>
</organism>
<reference evidence="2" key="1">
    <citation type="submission" date="2020-11" db="EMBL/GenBank/DDBJ databases">
        <title>Halonatronomonas betainensis gen. nov., sp. nov. a novel haloalkaliphilic representative of the family Halanaerobiacae capable of betaine degradation.</title>
        <authorList>
            <person name="Boltyanskaya Y."/>
            <person name="Kevbrin V."/>
            <person name="Detkova E."/>
            <person name="Grouzdev D.S."/>
            <person name="Koziaeva V."/>
            <person name="Zhilina T."/>
        </authorList>
    </citation>
    <scope>NUCLEOTIDE SEQUENCE</scope>
    <source>
        <strain evidence="2">Z-7014</strain>
    </source>
</reference>
<comment type="caution">
    <text evidence="2">The sequence shown here is derived from an EMBL/GenBank/DDBJ whole genome shotgun (WGS) entry which is preliminary data.</text>
</comment>
<dbReference type="InterPro" id="IPR009326">
    <property type="entry name" value="DUF984"/>
</dbReference>
<dbReference type="Gene3D" id="3.10.400.10">
    <property type="entry name" value="Sulfate adenylyltransferase"/>
    <property type="match status" value="1"/>
</dbReference>
<dbReference type="InterPro" id="IPR015947">
    <property type="entry name" value="PUA-like_sf"/>
</dbReference>
<name>A0A931AWN4_9FIRM</name>
<dbReference type="SUPFAM" id="SSF88697">
    <property type="entry name" value="PUA domain-like"/>
    <property type="match status" value="1"/>
</dbReference>
<gene>
    <name evidence="2" type="ORF">I0Q91_03575</name>
</gene>
<dbReference type="EMBL" id="JADPIE010000002">
    <property type="protein sequence ID" value="MBF8436148.1"/>
    <property type="molecule type" value="Genomic_DNA"/>
</dbReference>
<proteinExistence type="predicted"/>
<dbReference type="AlphaFoldDB" id="A0A931AWN4"/>
<dbReference type="PANTHER" id="PTHR39203">
    <property type="entry name" value="CYTOPLASMIC PROTEIN-RELATED"/>
    <property type="match status" value="1"/>
</dbReference>
<accession>A0A931AWN4</accession>
<dbReference type="SMART" id="SM01022">
    <property type="entry name" value="ASCH"/>
    <property type="match status" value="1"/>
</dbReference>
<keyword evidence="3" id="KW-1185">Reference proteome</keyword>
<evidence type="ECO:0000259" key="1">
    <source>
        <dbReference type="SMART" id="SM01022"/>
    </source>
</evidence>
<dbReference type="Pfam" id="PF04266">
    <property type="entry name" value="ASCH"/>
    <property type="match status" value="1"/>
</dbReference>
<dbReference type="InterPro" id="IPR007374">
    <property type="entry name" value="ASCH_domain"/>
</dbReference>
<sequence>MKTYPDKTVFGWPEDDGIGEMLIQQIIAGEKTATCSFKEEYSAQELNDLIATKGKIVTVEDHRGMPRCNIKIIDIFETKFGDPDLRLVKGEYNEGDVQKFQEDHRHAWNQTVKDKNLTDDTVLIVELFKLIEVKQ</sequence>